<evidence type="ECO:0000313" key="4">
    <source>
        <dbReference type="Proteomes" id="UP000240996"/>
    </source>
</evidence>
<name>A0A2T4YRL9_9SPHN</name>
<keyword evidence="4" id="KW-1185">Reference proteome</keyword>
<protein>
    <submittedName>
        <fullName evidence="3">Uncharacterized protein DUF4145</fullName>
    </submittedName>
</protein>
<gene>
    <name evidence="3" type="ORF">C8J24_2380</name>
</gene>
<dbReference type="Proteomes" id="UP000240996">
    <property type="component" value="Unassembled WGS sequence"/>
</dbReference>
<dbReference type="AlphaFoldDB" id="A0A2T4YRL9"/>
<organism evidence="3 4">
    <name type="scientific">Sphingomonas aerolata</name>
    <dbReference type="NCBI Taxonomy" id="185951"/>
    <lineage>
        <taxon>Bacteria</taxon>
        <taxon>Pseudomonadati</taxon>
        <taxon>Pseudomonadota</taxon>
        <taxon>Alphaproteobacteria</taxon>
        <taxon>Sphingomonadales</taxon>
        <taxon>Sphingomonadaceae</taxon>
        <taxon>Sphingomonas</taxon>
    </lineage>
</organism>
<proteinExistence type="predicted"/>
<feature type="domain" description="DUF4145" evidence="2">
    <location>
        <begin position="117"/>
        <end position="197"/>
    </location>
</feature>
<dbReference type="InterPro" id="IPR025285">
    <property type="entry name" value="DUF4145"/>
</dbReference>
<accession>A0A2T4YRL9</accession>
<evidence type="ECO:0000259" key="2">
    <source>
        <dbReference type="Pfam" id="PF13643"/>
    </source>
</evidence>
<comment type="caution">
    <text evidence="3">The sequence shown here is derived from an EMBL/GenBank/DDBJ whole genome shotgun (WGS) entry which is preliminary data.</text>
</comment>
<reference evidence="3 4" key="1">
    <citation type="submission" date="2018-04" db="EMBL/GenBank/DDBJ databases">
        <title>Genomic Encyclopedia of Type Strains, Phase III (KMG-III): the genomes of soil and plant-associated and newly described type strains.</title>
        <authorList>
            <person name="Whitman W."/>
        </authorList>
    </citation>
    <scope>NUCLEOTIDE SEQUENCE [LARGE SCALE GENOMIC DNA]</scope>
    <source>
        <strain evidence="3 4">NW12</strain>
    </source>
</reference>
<feature type="region of interest" description="Disordered" evidence="1">
    <location>
        <begin position="244"/>
        <end position="266"/>
    </location>
</feature>
<sequence>MVAKNPGPPTWICPHCNVAQLIADEKIDRYSKVLSITGLAEEYVSVDYHAIGCANPSCKKLTLSCYAYAVTKHFGINGPDRYSKNGPPLAGSRFLPKGSSKPQPSYVPQVLVIDYEEACAIKDLSPKASATLVRRCLQGMIRDFCGITKDTLAKEIRALREAVDGDTAPKGVASETVDAIDHVRSIGNIGAHMEKDINVIVDVDSNEAQMLIELVEMLFDEWYIARHKRNERLQAITALGSQKQEERKQLSLSSPPDVAESGFVTL</sequence>
<evidence type="ECO:0000256" key="1">
    <source>
        <dbReference type="SAM" id="MobiDB-lite"/>
    </source>
</evidence>
<dbReference type="Pfam" id="PF13643">
    <property type="entry name" value="DUF4145"/>
    <property type="match status" value="1"/>
</dbReference>
<dbReference type="EMBL" id="PZZN01000002">
    <property type="protein sequence ID" value="PTM46140.1"/>
    <property type="molecule type" value="Genomic_DNA"/>
</dbReference>
<dbReference type="RefSeq" id="WP_107932467.1">
    <property type="nucleotide sequence ID" value="NZ_PZZN01000002.1"/>
</dbReference>
<evidence type="ECO:0000313" key="3">
    <source>
        <dbReference type="EMBL" id="PTM46140.1"/>
    </source>
</evidence>